<evidence type="ECO:0000313" key="5">
    <source>
        <dbReference type="EMBL" id="MBC4016503.1"/>
    </source>
</evidence>
<dbReference type="GO" id="GO:0046951">
    <property type="term" value="P:ketone body biosynthetic process"/>
    <property type="evidence" value="ECO:0007669"/>
    <property type="project" value="TreeGrafter"/>
</dbReference>
<dbReference type="PANTHER" id="PTHR42738">
    <property type="entry name" value="HYDROXYMETHYLGLUTARYL-COA LYASE"/>
    <property type="match status" value="1"/>
</dbReference>
<evidence type="ECO:0000259" key="4">
    <source>
        <dbReference type="PROSITE" id="PS50991"/>
    </source>
</evidence>
<dbReference type="InterPro" id="IPR013785">
    <property type="entry name" value="Aldolase_TIM"/>
</dbReference>
<dbReference type="InterPro" id="IPR000891">
    <property type="entry name" value="PYR_CT"/>
</dbReference>
<comment type="caution">
    <text evidence="5">The sequence shown here is derived from an EMBL/GenBank/DDBJ whole genome shotgun (WGS) entry which is preliminary data.</text>
</comment>
<keyword evidence="3 5" id="KW-0456">Lyase</keyword>
<reference evidence="5" key="1">
    <citation type="submission" date="2020-08" db="EMBL/GenBank/DDBJ databases">
        <authorList>
            <person name="Hu Y."/>
            <person name="Nguyen S.V."/>
            <person name="Li F."/>
            <person name="Fanning S."/>
        </authorList>
    </citation>
    <scope>NUCLEOTIDE SEQUENCE</scope>
    <source>
        <strain evidence="5">SYSU D8009</strain>
    </source>
</reference>
<comment type="similarity">
    <text evidence="1">Belongs to the HMG-CoA lyase family.</text>
</comment>
<keyword evidence="6" id="KW-1185">Reference proteome</keyword>
<evidence type="ECO:0000256" key="3">
    <source>
        <dbReference type="ARBA" id="ARBA00023239"/>
    </source>
</evidence>
<dbReference type="EMBL" id="JACOMF010000016">
    <property type="protein sequence ID" value="MBC4016503.1"/>
    <property type="molecule type" value="Genomic_DNA"/>
</dbReference>
<dbReference type="InterPro" id="IPR043594">
    <property type="entry name" value="HMGL"/>
</dbReference>
<sequence>MEEIAGAAAPAAPGVVICECFARDGLQHETTLIPAEAKIAMIDRIADCGFRRIEITSFAHPKHVPQFADAEAVLKGVRRRPGVLFKATCPNPQAVQRALAAQQGGWGPEEISLLVSASEGHTTRNLRRTRQEQWQNIAEMAALARDAFVMVGTISVAFDCPFDGPTSAERVLEDARRFADLGVTRIAIGDTIGSATPPRVRDLIGWLHGALPTATFIAHFHDSRGTGIANTLAAIEAGLTHADTALGGTGGHPAKIAYGEGFTGNTGTEDLVTALAAMGFDTGLNLGAVRAAGLEAERLLGRVLHSRTLRMAEASSA</sequence>
<keyword evidence="2" id="KW-0479">Metal-binding</keyword>
<dbReference type="GO" id="GO:0046872">
    <property type="term" value="F:metal ion binding"/>
    <property type="evidence" value="ECO:0007669"/>
    <property type="project" value="UniProtKB-KW"/>
</dbReference>
<accession>A0A9X0R134</accession>
<evidence type="ECO:0000256" key="2">
    <source>
        <dbReference type="ARBA" id="ARBA00022723"/>
    </source>
</evidence>
<organism evidence="5 6">
    <name type="scientific">Siccirubricoccus deserti</name>
    <dbReference type="NCBI Taxonomy" id="2013562"/>
    <lineage>
        <taxon>Bacteria</taxon>
        <taxon>Pseudomonadati</taxon>
        <taxon>Pseudomonadota</taxon>
        <taxon>Alphaproteobacteria</taxon>
        <taxon>Acetobacterales</taxon>
        <taxon>Roseomonadaceae</taxon>
        <taxon>Siccirubricoccus</taxon>
    </lineage>
</organism>
<dbReference type="Pfam" id="PF00682">
    <property type="entry name" value="HMGL-like"/>
    <property type="match status" value="1"/>
</dbReference>
<evidence type="ECO:0000313" key="6">
    <source>
        <dbReference type="Proteomes" id="UP000600101"/>
    </source>
</evidence>
<gene>
    <name evidence="5" type="ORF">H7965_14350</name>
</gene>
<evidence type="ECO:0000256" key="1">
    <source>
        <dbReference type="ARBA" id="ARBA00009405"/>
    </source>
</evidence>
<dbReference type="Gene3D" id="3.20.20.70">
    <property type="entry name" value="Aldolase class I"/>
    <property type="match status" value="1"/>
</dbReference>
<dbReference type="CDD" id="cd07938">
    <property type="entry name" value="DRE_TIM_HMGL"/>
    <property type="match status" value="1"/>
</dbReference>
<dbReference type="GO" id="GO:0006552">
    <property type="term" value="P:L-leucine catabolic process"/>
    <property type="evidence" value="ECO:0007669"/>
    <property type="project" value="TreeGrafter"/>
</dbReference>
<proteinExistence type="inferred from homology"/>
<dbReference type="Proteomes" id="UP000600101">
    <property type="component" value="Unassembled WGS sequence"/>
</dbReference>
<protein>
    <submittedName>
        <fullName evidence="5">Hydroxymethylglutaryl-CoA lyase</fullName>
    </submittedName>
</protein>
<dbReference type="NCBIfam" id="NF004283">
    <property type="entry name" value="PRK05692.1"/>
    <property type="match status" value="1"/>
</dbReference>
<dbReference type="GO" id="GO:0004419">
    <property type="term" value="F:hydroxymethylglutaryl-CoA lyase activity"/>
    <property type="evidence" value="ECO:0007669"/>
    <property type="project" value="TreeGrafter"/>
</dbReference>
<name>A0A9X0R134_9PROT</name>
<dbReference type="AlphaFoldDB" id="A0A9X0R134"/>
<dbReference type="SUPFAM" id="SSF51569">
    <property type="entry name" value="Aldolase"/>
    <property type="match status" value="1"/>
</dbReference>
<dbReference type="PANTHER" id="PTHR42738:SF7">
    <property type="entry name" value="HYDROXYMETHYLGLUTARYL-COA LYASE"/>
    <property type="match status" value="1"/>
</dbReference>
<feature type="domain" description="Pyruvate carboxyltransferase" evidence="4">
    <location>
        <begin position="15"/>
        <end position="290"/>
    </location>
</feature>
<dbReference type="PROSITE" id="PS50991">
    <property type="entry name" value="PYR_CT"/>
    <property type="match status" value="1"/>
</dbReference>